<evidence type="ECO:0000256" key="2">
    <source>
        <dbReference type="SAM" id="MobiDB-lite"/>
    </source>
</evidence>
<evidence type="ECO:0000313" key="5">
    <source>
        <dbReference type="Proteomes" id="UP000198606"/>
    </source>
</evidence>
<dbReference type="Gene3D" id="2.40.50.140">
    <property type="entry name" value="Nucleic acid-binding proteins"/>
    <property type="match status" value="1"/>
</dbReference>
<dbReference type="AlphaFoldDB" id="A0A1G8NWZ6"/>
<dbReference type="InterPro" id="IPR012340">
    <property type="entry name" value="NA-bd_OB-fold"/>
</dbReference>
<dbReference type="RefSeq" id="WP_167359804.1">
    <property type="nucleotide sequence ID" value="NZ_FNDG01000026.1"/>
</dbReference>
<evidence type="ECO:0000259" key="3">
    <source>
        <dbReference type="PROSITE" id="PS50926"/>
    </source>
</evidence>
<reference evidence="4 5" key="1">
    <citation type="submission" date="2016-10" db="EMBL/GenBank/DDBJ databases">
        <authorList>
            <person name="de Groot N.N."/>
        </authorList>
    </citation>
    <scope>NUCLEOTIDE SEQUENCE [LARGE SCALE GENOMIC DNA]</scope>
    <source>
        <strain evidence="4 5">LMG 18387</strain>
    </source>
</reference>
<sequence length="53" mass="5677">MHTIHPGDRTSRPNVPAGIGGGVFIEGTDLQPGDTARVRIVDANEYDMGTERV</sequence>
<dbReference type="STRING" id="29435.SAMN05216588_12641"/>
<feature type="domain" description="TRAM" evidence="3">
    <location>
        <begin position="1"/>
        <end position="53"/>
    </location>
</feature>
<keyword evidence="1" id="KW-0808">Transferase</keyword>
<name>A0A1G8NWZ6_9GAMM</name>
<evidence type="ECO:0000313" key="4">
    <source>
        <dbReference type="EMBL" id="SDI84516.1"/>
    </source>
</evidence>
<accession>A0A1G8NWZ6</accession>
<dbReference type="InterPro" id="IPR002792">
    <property type="entry name" value="TRAM_dom"/>
</dbReference>
<dbReference type="EMBL" id="FNDG01000026">
    <property type="protein sequence ID" value="SDI84516.1"/>
    <property type="molecule type" value="Genomic_DNA"/>
</dbReference>
<gene>
    <name evidence="4" type="ORF">SAMN05216588_12641</name>
</gene>
<protein>
    <recommendedName>
        <fullName evidence="3">TRAM domain-containing protein</fullName>
    </recommendedName>
</protein>
<organism evidence="4 5">
    <name type="scientific">Phytopseudomonas flavescens</name>
    <dbReference type="NCBI Taxonomy" id="29435"/>
    <lineage>
        <taxon>Bacteria</taxon>
        <taxon>Pseudomonadati</taxon>
        <taxon>Pseudomonadota</taxon>
        <taxon>Gammaproteobacteria</taxon>
        <taxon>Pseudomonadales</taxon>
        <taxon>Pseudomonadaceae</taxon>
        <taxon>Phytopseudomonas</taxon>
    </lineage>
</organism>
<dbReference type="PROSITE" id="PS50926">
    <property type="entry name" value="TRAM"/>
    <property type="match status" value="1"/>
</dbReference>
<proteinExistence type="predicted"/>
<dbReference type="Proteomes" id="UP000198606">
    <property type="component" value="Unassembled WGS sequence"/>
</dbReference>
<evidence type="ECO:0000256" key="1">
    <source>
        <dbReference type="ARBA" id="ARBA00022679"/>
    </source>
</evidence>
<feature type="compositionally biased region" description="Basic and acidic residues" evidence="2">
    <location>
        <begin position="1"/>
        <end position="11"/>
    </location>
</feature>
<dbReference type="GO" id="GO:0016740">
    <property type="term" value="F:transferase activity"/>
    <property type="evidence" value="ECO:0007669"/>
    <property type="project" value="UniProtKB-KW"/>
</dbReference>
<feature type="region of interest" description="Disordered" evidence="2">
    <location>
        <begin position="1"/>
        <end position="20"/>
    </location>
</feature>